<dbReference type="PROSITE" id="PS00233">
    <property type="entry name" value="CHIT_BIND_RR_1"/>
    <property type="match status" value="1"/>
</dbReference>
<dbReference type="PROSITE" id="PS51155">
    <property type="entry name" value="CHIT_BIND_RR_2"/>
    <property type="match status" value="1"/>
</dbReference>
<gene>
    <name evidence="4" type="ORF">ILUMI_00081</name>
</gene>
<evidence type="ECO:0000256" key="2">
    <source>
        <dbReference type="PROSITE-ProRule" id="PRU00497"/>
    </source>
</evidence>
<name>A0A8K0DMA7_IGNLU</name>
<feature type="signal peptide" evidence="3">
    <location>
        <begin position="1"/>
        <end position="16"/>
    </location>
</feature>
<evidence type="ECO:0000313" key="5">
    <source>
        <dbReference type="Proteomes" id="UP000801492"/>
    </source>
</evidence>
<evidence type="ECO:0000313" key="4">
    <source>
        <dbReference type="EMBL" id="KAF2906092.1"/>
    </source>
</evidence>
<evidence type="ECO:0000256" key="1">
    <source>
        <dbReference type="ARBA" id="ARBA00022460"/>
    </source>
</evidence>
<evidence type="ECO:0000256" key="3">
    <source>
        <dbReference type="SAM" id="SignalP"/>
    </source>
</evidence>
<dbReference type="AlphaFoldDB" id="A0A8K0DMA7"/>
<reference evidence="4" key="1">
    <citation type="submission" date="2019-08" db="EMBL/GenBank/DDBJ databases">
        <title>The genome of the North American firefly Photinus pyralis.</title>
        <authorList>
            <consortium name="Photinus pyralis genome working group"/>
            <person name="Fallon T.R."/>
            <person name="Sander Lower S.E."/>
            <person name="Weng J.-K."/>
        </authorList>
    </citation>
    <scope>NUCLEOTIDE SEQUENCE</scope>
    <source>
        <strain evidence="4">TRF0915ILg1</strain>
        <tissue evidence="4">Whole body</tissue>
    </source>
</reference>
<keyword evidence="1 2" id="KW-0193">Cuticle</keyword>
<dbReference type="EMBL" id="VTPC01000022">
    <property type="protein sequence ID" value="KAF2906092.1"/>
    <property type="molecule type" value="Genomic_DNA"/>
</dbReference>
<comment type="caution">
    <text evidence="4">The sequence shown here is derived from an EMBL/GenBank/DDBJ whole genome shotgun (WGS) entry which is preliminary data.</text>
</comment>
<keyword evidence="3" id="KW-0732">Signal</keyword>
<dbReference type="PANTHER" id="PTHR10380">
    <property type="entry name" value="CUTICLE PROTEIN"/>
    <property type="match status" value="1"/>
</dbReference>
<dbReference type="GO" id="GO:0062129">
    <property type="term" value="C:chitin-based extracellular matrix"/>
    <property type="evidence" value="ECO:0007669"/>
    <property type="project" value="TreeGrafter"/>
</dbReference>
<sequence length="106" mass="11628">MKTLIVLVPLLAIALARPQHGNPDADATILRYDNENIGIDGYNFAFETSNGISREENAKLNNIGTDNEAIEIHGTYSYTDANGKKVTVTFVADENGFRPQTSLSRK</sequence>
<accession>A0A8K0DMA7</accession>
<dbReference type="InterPro" id="IPR050468">
    <property type="entry name" value="Cuticle_Struct_Prot"/>
</dbReference>
<dbReference type="OrthoDB" id="6815232at2759"/>
<dbReference type="GO" id="GO:0008010">
    <property type="term" value="F:structural constituent of chitin-based larval cuticle"/>
    <property type="evidence" value="ECO:0007669"/>
    <property type="project" value="TreeGrafter"/>
</dbReference>
<organism evidence="4 5">
    <name type="scientific">Ignelater luminosus</name>
    <name type="common">Cucubano</name>
    <name type="synonym">Pyrophorus luminosus</name>
    <dbReference type="NCBI Taxonomy" id="2038154"/>
    <lineage>
        <taxon>Eukaryota</taxon>
        <taxon>Metazoa</taxon>
        <taxon>Ecdysozoa</taxon>
        <taxon>Arthropoda</taxon>
        <taxon>Hexapoda</taxon>
        <taxon>Insecta</taxon>
        <taxon>Pterygota</taxon>
        <taxon>Neoptera</taxon>
        <taxon>Endopterygota</taxon>
        <taxon>Coleoptera</taxon>
        <taxon>Polyphaga</taxon>
        <taxon>Elateriformia</taxon>
        <taxon>Elateroidea</taxon>
        <taxon>Elateridae</taxon>
        <taxon>Agrypninae</taxon>
        <taxon>Pyrophorini</taxon>
        <taxon>Ignelater</taxon>
    </lineage>
</organism>
<dbReference type="Proteomes" id="UP000801492">
    <property type="component" value="Unassembled WGS sequence"/>
</dbReference>
<dbReference type="Pfam" id="PF00379">
    <property type="entry name" value="Chitin_bind_4"/>
    <property type="match status" value="1"/>
</dbReference>
<dbReference type="PANTHER" id="PTHR10380:SF218">
    <property type="entry name" value="ADULT CUTICLE PROTEIN 65AA-RELATED"/>
    <property type="match status" value="1"/>
</dbReference>
<dbReference type="PRINTS" id="PR00947">
    <property type="entry name" value="CUTICLE"/>
</dbReference>
<feature type="chain" id="PRO_5035430536" evidence="3">
    <location>
        <begin position="17"/>
        <end position="106"/>
    </location>
</feature>
<dbReference type="InterPro" id="IPR031311">
    <property type="entry name" value="CHIT_BIND_RR_consensus"/>
</dbReference>
<dbReference type="InterPro" id="IPR000618">
    <property type="entry name" value="Insect_cuticle"/>
</dbReference>
<protein>
    <submittedName>
        <fullName evidence="4">Uncharacterized protein</fullName>
    </submittedName>
</protein>
<keyword evidence="5" id="KW-1185">Reference proteome</keyword>
<proteinExistence type="predicted"/>